<sequence length="102" mass="11715">MTKTTEVLVPGKVSQRTVTCFYQAIVVEGNQVDVDWDLRYTKFTGSPEPSSDYYIALVSAMFLVKKVNIFWKKSFSTKARFNEKKRHNEIVVDRLTGNSTND</sequence>
<evidence type="ECO:0000313" key="2">
    <source>
        <dbReference type="EnsemblPlants" id="AES98524"/>
    </source>
</evidence>
<dbReference type="AlphaFoldDB" id="G7KE33"/>
<name>G7KE33_MEDTR</name>
<dbReference type="EMBL" id="CM001221">
    <property type="protein sequence ID" value="AES98524.1"/>
    <property type="molecule type" value="Genomic_DNA"/>
</dbReference>
<accession>G7KE33</accession>
<dbReference type="Pfam" id="PF05910">
    <property type="entry name" value="DUF868"/>
    <property type="match status" value="1"/>
</dbReference>
<dbReference type="PANTHER" id="PTHR31972:SF2">
    <property type="entry name" value="DUF868 FAMILY PROTEIN (DUF868)"/>
    <property type="match status" value="1"/>
</dbReference>
<dbReference type="Proteomes" id="UP000002051">
    <property type="component" value="Chromosome 5"/>
</dbReference>
<proteinExistence type="predicted"/>
<dbReference type="EnsemblPlants" id="AES98524">
    <property type="protein sequence ID" value="AES98524"/>
    <property type="gene ID" value="MTR_5g069590"/>
</dbReference>
<evidence type="ECO:0000313" key="3">
    <source>
        <dbReference type="Proteomes" id="UP000002051"/>
    </source>
</evidence>
<reference evidence="2" key="3">
    <citation type="submission" date="2015-04" db="UniProtKB">
        <authorList>
            <consortium name="EnsemblPlants"/>
        </authorList>
    </citation>
    <scope>IDENTIFICATION</scope>
    <source>
        <strain evidence="2">cv. Jemalong A17</strain>
    </source>
</reference>
<gene>
    <name evidence="1" type="ordered locus">MTR_5g069590</name>
</gene>
<organism evidence="1 3">
    <name type="scientific">Medicago truncatula</name>
    <name type="common">Barrel medic</name>
    <name type="synonym">Medicago tribuloides</name>
    <dbReference type="NCBI Taxonomy" id="3880"/>
    <lineage>
        <taxon>Eukaryota</taxon>
        <taxon>Viridiplantae</taxon>
        <taxon>Streptophyta</taxon>
        <taxon>Embryophyta</taxon>
        <taxon>Tracheophyta</taxon>
        <taxon>Spermatophyta</taxon>
        <taxon>Magnoliopsida</taxon>
        <taxon>eudicotyledons</taxon>
        <taxon>Gunneridae</taxon>
        <taxon>Pentapetalae</taxon>
        <taxon>rosids</taxon>
        <taxon>fabids</taxon>
        <taxon>Fabales</taxon>
        <taxon>Fabaceae</taxon>
        <taxon>Papilionoideae</taxon>
        <taxon>50 kb inversion clade</taxon>
        <taxon>NPAAA clade</taxon>
        <taxon>Hologalegina</taxon>
        <taxon>IRL clade</taxon>
        <taxon>Trifolieae</taxon>
        <taxon>Medicago</taxon>
    </lineage>
</organism>
<keyword evidence="3" id="KW-1185">Reference proteome</keyword>
<protein>
    <submittedName>
        <fullName evidence="1">DUF868 family protein</fullName>
    </submittedName>
</protein>
<dbReference type="InterPro" id="IPR008586">
    <property type="entry name" value="DUF868_pln"/>
</dbReference>
<dbReference type="STRING" id="3880.G7KE33"/>
<dbReference type="HOGENOM" id="CLU_2281623_0_0_1"/>
<dbReference type="PANTHER" id="PTHR31972">
    <property type="entry name" value="EXPRESSED PROTEIN"/>
    <property type="match status" value="1"/>
</dbReference>
<dbReference type="PaxDb" id="3880-AES98524"/>
<reference evidence="1 3" key="1">
    <citation type="journal article" date="2011" name="Nature">
        <title>The Medicago genome provides insight into the evolution of rhizobial symbioses.</title>
        <authorList>
            <person name="Young N.D."/>
            <person name="Debelle F."/>
            <person name="Oldroyd G.E."/>
            <person name="Geurts R."/>
            <person name="Cannon S.B."/>
            <person name="Udvardi M.K."/>
            <person name="Benedito V.A."/>
            <person name="Mayer K.F."/>
            <person name="Gouzy J."/>
            <person name="Schoof H."/>
            <person name="Van de Peer Y."/>
            <person name="Proost S."/>
            <person name="Cook D.R."/>
            <person name="Meyers B.C."/>
            <person name="Spannagl M."/>
            <person name="Cheung F."/>
            <person name="De Mita S."/>
            <person name="Krishnakumar V."/>
            <person name="Gundlach H."/>
            <person name="Zhou S."/>
            <person name="Mudge J."/>
            <person name="Bharti A.K."/>
            <person name="Murray J.D."/>
            <person name="Naoumkina M.A."/>
            <person name="Rosen B."/>
            <person name="Silverstein K.A."/>
            <person name="Tang H."/>
            <person name="Rombauts S."/>
            <person name="Zhao P.X."/>
            <person name="Zhou P."/>
            <person name="Barbe V."/>
            <person name="Bardou P."/>
            <person name="Bechner M."/>
            <person name="Bellec A."/>
            <person name="Berger A."/>
            <person name="Berges H."/>
            <person name="Bidwell S."/>
            <person name="Bisseling T."/>
            <person name="Choisne N."/>
            <person name="Couloux A."/>
            <person name="Denny R."/>
            <person name="Deshpande S."/>
            <person name="Dai X."/>
            <person name="Doyle J.J."/>
            <person name="Dudez A.M."/>
            <person name="Farmer A.D."/>
            <person name="Fouteau S."/>
            <person name="Franken C."/>
            <person name="Gibelin C."/>
            <person name="Gish J."/>
            <person name="Goldstein S."/>
            <person name="Gonzalez A.J."/>
            <person name="Green P.J."/>
            <person name="Hallab A."/>
            <person name="Hartog M."/>
            <person name="Hua A."/>
            <person name="Humphray S.J."/>
            <person name="Jeong D.H."/>
            <person name="Jing Y."/>
            <person name="Jocker A."/>
            <person name="Kenton S.M."/>
            <person name="Kim D.J."/>
            <person name="Klee K."/>
            <person name="Lai H."/>
            <person name="Lang C."/>
            <person name="Lin S."/>
            <person name="Macmil S.L."/>
            <person name="Magdelenat G."/>
            <person name="Matthews L."/>
            <person name="McCorrison J."/>
            <person name="Monaghan E.L."/>
            <person name="Mun J.H."/>
            <person name="Najar F.Z."/>
            <person name="Nicholson C."/>
            <person name="Noirot C."/>
            <person name="O'Bleness M."/>
            <person name="Paule C.R."/>
            <person name="Poulain J."/>
            <person name="Prion F."/>
            <person name="Qin B."/>
            <person name="Qu C."/>
            <person name="Retzel E.F."/>
            <person name="Riddle C."/>
            <person name="Sallet E."/>
            <person name="Samain S."/>
            <person name="Samson N."/>
            <person name="Sanders I."/>
            <person name="Saurat O."/>
            <person name="Scarpelli C."/>
            <person name="Schiex T."/>
            <person name="Segurens B."/>
            <person name="Severin A.J."/>
            <person name="Sherrier D.J."/>
            <person name="Shi R."/>
            <person name="Sims S."/>
            <person name="Singer S.R."/>
            <person name="Sinharoy S."/>
            <person name="Sterck L."/>
            <person name="Viollet A."/>
            <person name="Wang B.B."/>
            <person name="Wang K."/>
            <person name="Wang M."/>
            <person name="Wang X."/>
            <person name="Warfsmann J."/>
            <person name="Weissenbach J."/>
            <person name="White D.D."/>
            <person name="White J.D."/>
            <person name="Wiley G.B."/>
            <person name="Wincker P."/>
            <person name="Xing Y."/>
            <person name="Yang L."/>
            <person name="Yao Z."/>
            <person name="Ying F."/>
            <person name="Zhai J."/>
            <person name="Zhou L."/>
            <person name="Zuber A."/>
            <person name="Denarie J."/>
            <person name="Dixon R.A."/>
            <person name="May G.D."/>
            <person name="Schwartz D.C."/>
            <person name="Rogers J."/>
            <person name="Quetier F."/>
            <person name="Town C.D."/>
            <person name="Roe B.A."/>
        </authorList>
    </citation>
    <scope>NUCLEOTIDE SEQUENCE [LARGE SCALE GENOMIC DNA]</scope>
    <source>
        <strain evidence="1">A17</strain>
        <strain evidence="2 3">cv. Jemalong A17</strain>
    </source>
</reference>
<evidence type="ECO:0000313" key="1">
    <source>
        <dbReference type="EMBL" id="AES98524.1"/>
    </source>
</evidence>
<reference evidence="1 3" key="2">
    <citation type="journal article" date="2014" name="BMC Genomics">
        <title>An improved genome release (version Mt4.0) for the model legume Medicago truncatula.</title>
        <authorList>
            <person name="Tang H."/>
            <person name="Krishnakumar V."/>
            <person name="Bidwell S."/>
            <person name="Rosen B."/>
            <person name="Chan A."/>
            <person name="Zhou S."/>
            <person name="Gentzbittel L."/>
            <person name="Childs K.L."/>
            <person name="Yandell M."/>
            <person name="Gundlach H."/>
            <person name="Mayer K.F."/>
            <person name="Schwartz D.C."/>
            <person name="Town C.D."/>
        </authorList>
    </citation>
    <scope>GENOME REANNOTATION</scope>
    <source>
        <strain evidence="2 3">cv. Jemalong A17</strain>
    </source>
</reference>